<sequence>MASTTVLTQAPEISLQAQENRRLQETLRSVADNTAGVLESHTRNIARGFEREIGDLRRQNFGRPELENRLQTASQTIRRKDNEIEDLNNRIHEQISQLQTLNESHSALKEQSKAHENTIEIQKWDLGELLGKERSSDAIILQWGPLIQELEAQNDDKDRELRRLRDADARNADNVNLIEALKDENSQKDLQLRRLRQVVLTESRALGNSVTESNKLRLTVQQLHNENNGLKKRAGELEEKAKEVTSLTKKVNDLNEEVEDLKVNVEHFEERKEYWKSEARHSSNKTKHKKSHSRR</sequence>
<dbReference type="EMBL" id="JAQJAN010000004">
    <property type="protein sequence ID" value="KAJ5732537.1"/>
    <property type="molecule type" value="Genomic_DNA"/>
</dbReference>
<evidence type="ECO:0000256" key="1">
    <source>
        <dbReference type="SAM" id="Coils"/>
    </source>
</evidence>
<dbReference type="AlphaFoldDB" id="A0AAD6HRB2"/>
<feature type="coiled-coil region" evidence="1">
    <location>
        <begin position="63"/>
        <end position="118"/>
    </location>
</feature>
<keyword evidence="1" id="KW-0175">Coiled coil</keyword>
<protein>
    <submittedName>
        <fullName evidence="3">Uncharacterized protein</fullName>
    </submittedName>
</protein>
<evidence type="ECO:0000313" key="3">
    <source>
        <dbReference type="EMBL" id="KAJ5732537.1"/>
    </source>
</evidence>
<feature type="compositionally biased region" description="Basic residues" evidence="2">
    <location>
        <begin position="282"/>
        <end position="295"/>
    </location>
</feature>
<feature type="region of interest" description="Disordered" evidence="2">
    <location>
        <begin position="272"/>
        <end position="295"/>
    </location>
</feature>
<feature type="compositionally biased region" description="Basic and acidic residues" evidence="2">
    <location>
        <begin position="272"/>
        <end position="281"/>
    </location>
</feature>
<evidence type="ECO:0000256" key="2">
    <source>
        <dbReference type="SAM" id="MobiDB-lite"/>
    </source>
</evidence>
<reference evidence="3" key="1">
    <citation type="journal article" date="2023" name="IMA Fungus">
        <title>Comparative genomic study of the Penicillium genus elucidates a diverse pangenome and 15 lateral gene transfer events.</title>
        <authorList>
            <person name="Petersen C."/>
            <person name="Sorensen T."/>
            <person name="Nielsen M.R."/>
            <person name="Sondergaard T.E."/>
            <person name="Sorensen J.L."/>
            <person name="Fitzpatrick D.A."/>
            <person name="Frisvad J.C."/>
            <person name="Nielsen K.L."/>
        </authorList>
    </citation>
    <scope>NUCLEOTIDE SEQUENCE</scope>
    <source>
        <strain evidence="3">IBT 17514</strain>
    </source>
</reference>
<organism evidence="3 4">
    <name type="scientific">Penicillium malachiteum</name>
    <dbReference type="NCBI Taxonomy" id="1324776"/>
    <lineage>
        <taxon>Eukaryota</taxon>
        <taxon>Fungi</taxon>
        <taxon>Dikarya</taxon>
        <taxon>Ascomycota</taxon>
        <taxon>Pezizomycotina</taxon>
        <taxon>Eurotiomycetes</taxon>
        <taxon>Eurotiomycetidae</taxon>
        <taxon>Eurotiales</taxon>
        <taxon>Aspergillaceae</taxon>
        <taxon>Penicillium</taxon>
    </lineage>
</organism>
<proteinExistence type="predicted"/>
<keyword evidence="4" id="KW-1185">Reference proteome</keyword>
<evidence type="ECO:0000313" key="4">
    <source>
        <dbReference type="Proteomes" id="UP001215712"/>
    </source>
</evidence>
<comment type="caution">
    <text evidence="3">The sequence shown here is derived from an EMBL/GenBank/DDBJ whole genome shotgun (WGS) entry which is preliminary data.</text>
</comment>
<reference evidence="3" key="2">
    <citation type="submission" date="2023-01" db="EMBL/GenBank/DDBJ databases">
        <authorList>
            <person name="Petersen C."/>
        </authorList>
    </citation>
    <scope>NUCLEOTIDE SEQUENCE</scope>
    <source>
        <strain evidence="3">IBT 17514</strain>
    </source>
</reference>
<accession>A0AAD6HRB2</accession>
<name>A0AAD6HRB2_9EURO</name>
<dbReference type="Proteomes" id="UP001215712">
    <property type="component" value="Unassembled WGS sequence"/>
</dbReference>
<gene>
    <name evidence="3" type="ORF">N7493_004018</name>
</gene>